<evidence type="ECO:0000256" key="2">
    <source>
        <dbReference type="SAM" id="Phobius"/>
    </source>
</evidence>
<keyword evidence="2" id="KW-1133">Transmembrane helix</keyword>
<evidence type="ECO:0000313" key="4">
    <source>
        <dbReference type="Proteomes" id="UP000266673"/>
    </source>
</evidence>
<dbReference type="AlphaFoldDB" id="A0A397WAA1"/>
<name>A0A397WAA1_9GLOM</name>
<dbReference type="EMBL" id="QKWP01000007">
    <property type="protein sequence ID" value="RIB30697.1"/>
    <property type="molecule type" value="Genomic_DNA"/>
</dbReference>
<keyword evidence="4" id="KW-1185">Reference proteome</keyword>
<keyword evidence="2" id="KW-0472">Membrane</keyword>
<sequence>MPCLYKNTNHRSRGTKQVAIKFILTTLPFIILQSILVRKFEFRRYVRKVRILSGDIENLRKRINDTKKKLDKIRSDDDGSRLDEKGIGRNENEVEKDLEGMKQNWRRHWRR</sequence>
<keyword evidence="2" id="KW-0812">Transmembrane</keyword>
<accession>A0A397WAA1</accession>
<evidence type="ECO:0000313" key="3">
    <source>
        <dbReference type="EMBL" id="RIB30697.1"/>
    </source>
</evidence>
<gene>
    <name evidence="3" type="ORF">C2G38_2238110</name>
</gene>
<feature type="transmembrane region" description="Helical" evidence="2">
    <location>
        <begin position="18"/>
        <end position="37"/>
    </location>
</feature>
<proteinExistence type="predicted"/>
<feature type="region of interest" description="Disordered" evidence="1">
    <location>
        <begin position="73"/>
        <end position="96"/>
    </location>
</feature>
<protein>
    <recommendedName>
        <fullName evidence="5">Transmembrane protein</fullName>
    </recommendedName>
</protein>
<evidence type="ECO:0008006" key="5">
    <source>
        <dbReference type="Google" id="ProtNLM"/>
    </source>
</evidence>
<dbReference type="Proteomes" id="UP000266673">
    <property type="component" value="Unassembled WGS sequence"/>
</dbReference>
<reference evidence="3 4" key="1">
    <citation type="submission" date="2018-06" db="EMBL/GenBank/DDBJ databases">
        <title>Comparative genomics reveals the genomic features of Rhizophagus irregularis, R. cerebriforme, R. diaphanum and Gigaspora rosea, and their symbiotic lifestyle signature.</title>
        <authorList>
            <person name="Morin E."/>
            <person name="San Clemente H."/>
            <person name="Chen E.C.H."/>
            <person name="De La Providencia I."/>
            <person name="Hainaut M."/>
            <person name="Kuo A."/>
            <person name="Kohler A."/>
            <person name="Murat C."/>
            <person name="Tang N."/>
            <person name="Roy S."/>
            <person name="Loubradou J."/>
            <person name="Henrissat B."/>
            <person name="Grigoriev I.V."/>
            <person name="Corradi N."/>
            <person name="Roux C."/>
            <person name="Martin F.M."/>
        </authorList>
    </citation>
    <scope>NUCLEOTIDE SEQUENCE [LARGE SCALE GENOMIC DNA]</scope>
    <source>
        <strain evidence="3 4">DAOM 194757</strain>
    </source>
</reference>
<evidence type="ECO:0000256" key="1">
    <source>
        <dbReference type="SAM" id="MobiDB-lite"/>
    </source>
</evidence>
<comment type="caution">
    <text evidence="3">The sequence shown here is derived from an EMBL/GenBank/DDBJ whole genome shotgun (WGS) entry which is preliminary data.</text>
</comment>
<organism evidence="3 4">
    <name type="scientific">Gigaspora rosea</name>
    <dbReference type="NCBI Taxonomy" id="44941"/>
    <lineage>
        <taxon>Eukaryota</taxon>
        <taxon>Fungi</taxon>
        <taxon>Fungi incertae sedis</taxon>
        <taxon>Mucoromycota</taxon>
        <taxon>Glomeromycotina</taxon>
        <taxon>Glomeromycetes</taxon>
        <taxon>Diversisporales</taxon>
        <taxon>Gigasporaceae</taxon>
        <taxon>Gigaspora</taxon>
    </lineage>
</organism>